<evidence type="ECO:0000256" key="4">
    <source>
        <dbReference type="ARBA" id="ARBA00023136"/>
    </source>
</evidence>
<gene>
    <name evidence="9" type="ORF">IFR04_001609</name>
</gene>
<dbReference type="AlphaFoldDB" id="A0A8H8BVB8"/>
<comment type="subcellular location">
    <subcellularLocation>
        <location evidence="1">Membrane</location>
        <topology evidence="1">Multi-pass membrane protein</topology>
    </subcellularLocation>
</comment>
<organism evidence="9 10">
    <name type="scientific">Cadophora malorum</name>
    <dbReference type="NCBI Taxonomy" id="108018"/>
    <lineage>
        <taxon>Eukaryota</taxon>
        <taxon>Fungi</taxon>
        <taxon>Dikarya</taxon>
        <taxon>Ascomycota</taxon>
        <taxon>Pezizomycotina</taxon>
        <taxon>Leotiomycetes</taxon>
        <taxon>Helotiales</taxon>
        <taxon>Ploettnerulaceae</taxon>
        <taxon>Cadophora</taxon>
    </lineage>
</organism>
<keyword evidence="3 7" id="KW-1133">Transmembrane helix</keyword>
<evidence type="ECO:0000256" key="6">
    <source>
        <dbReference type="SAM" id="MobiDB-lite"/>
    </source>
</evidence>
<evidence type="ECO:0000256" key="3">
    <source>
        <dbReference type="ARBA" id="ARBA00022989"/>
    </source>
</evidence>
<name>A0A8H8BVB8_9HELO</name>
<dbReference type="InterPro" id="IPR049326">
    <property type="entry name" value="Rhodopsin_dom_fungi"/>
</dbReference>
<dbReference type="PANTHER" id="PTHR33048:SF55">
    <property type="entry name" value="INTEGRAL MEMBRANE PROTEIN"/>
    <property type="match status" value="1"/>
</dbReference>
<keyword evidence="10" id="KW-1185">Reference proteome</keyword>
<accession>A0A8H8BVB8</accession>
<evidence type="ECO:0000313" key="9">
    <source>
        <dbReference type="EMBL" id="KAG4425242.1"/>
    </source>
</evidence>
<dbReference type="Proteomes" id="UP000664132">
    <property type="component" value="Unassembled WGS sequence"/>
</dbReference>
<dbReference type="Pfam" id="PF20684">
    <property type="entry name" value="Fung_rhodopsin"/>
    <property type="match status" value="1"/>
</dbReference>
<feature type="transmembrane region" description="Helical" evidence="7">
    <location>
        <begin position="6"/>
        <end position="26"/>
    </location>
</feature>
<protein>
    <recommendedName>
        <fullName evidence="8">Rhodopsin domain-containing protein</fullName>
    </recommendedName>
</protein>
<feature type="transmembrane region" description="Helical" evidence="7">
    <location>
        <begin position="240"/>
        <end position="262"/>
    </location>
</feature>
<feature type="transmembrane region" description="Helical" evidence="7">
    <location>
        <begin position="93"/>
        <end position="117"/>
    </location>
</feature>
<feature type="transmembrane region" description="Helical" evidence="7">
    <location>
        <begin position="38"/>
        <end position="56"/>
    </location>
</feature>
<dbReference type="GO" id="GO:0016020">
    <property type="term" value="C:membrane"/>
    <property type="evidence" value="ECO:0007669"/>
    <property type="project" value="UniProtKB-SubCell"/>
</dbReference>
<proteinExistence type="inferred from homology"/>
<evidence type="ECO:0000256" key="7">
    <source>
        <dbReference type="SAM" id="Phobius"/>
    </source>
</evidence>
<evidence type="ECO:0000256" key="1">
    <source>
        <dbReference type="ARBA" id="ARBA00004141"/>
    </source>
</evidence>
<reference evidence="9" key="1">
    <citation type="submission" date="2021-02" db="EMBL/GenBank/DDBJ databases">
        <title>Genome sequence Cadophora malorum strain M34.</title>
        <authorList>
            <person name="Stefanovic E."/>
            <person name="Vu D."/>
            <person name="Scully C."/>
            <person name="Dijksterhuis J."/>
            <person name="Roader J."/>
            <person name="Houbraken J."/>
        </authorList>
    </citation>
    <scope>NUCLEOTIDE SEQUENCE</scope>
    <source>
        <strain evidence="9">M34</strain>
    </source>
</reference>
<feature type="transmembrane region" description="Helical" evidence="7">
    <location>
        <begin position="129"/>
        <end position="150"/>
    </location>
</feature>
<dbReference type="EMBL" id="JAFJYH010000012">
    <property type="protein sequence ID" value="KAG4425242.1"/>
    <property type="molecule type" value="Genomic_DNA"/>
</dbReference>
<keyword evidence="2 7" id="KW-0812">Transmembrane</keyword>
<dbReference type="PANTHER" id="PTHR33048">
    <property type="entry name" value="PTH11-LIKE INTEGRAL MEMBRANE PROTEIN (AFU_ORTHOLOGUE AFUA_5G11245)"/>
    <property type="match status" value="1"/>
</dbReference>
<keyword evidence="4 7" id="KW-0472">Membrane</keyword>
<feature type="domain" description="Rhodopsin" evidence="8">
    <location>
        <begin position="34"/>
        <end position="306"/>
    </location>
</feature>
<feature type="region of interest" description="Disordered" evidence="6">
    <location>
        <begin position="384"/>
        <end position="403"/>
    </location>
</feature>
<comment type="similarity">
    <text evidence="5">Belongs to the SAT4 family.</text>
</comment>
<dbReference type="OrthoDB" id="5329176at2759"/>
<evidence type="ECO:0000256" key="5">
    <source>
        <dbReference type="ARBA" id="ARBA00038359"/>
    </source>
</evidence>
<feature type="transmembrane region" description="Helical" evidence="7">
    <location>
        <begin position="206"/>
        <end position="228"/>
    </location>
</feature>
<dbReference type="InterPro" id="IPR052337">
    <property type="entry name" value="SAT4-like"/>
</dbReference>
<sequence>MVQQLNTACLIIIVVVEVVGSIFCLGRLGSRLVASRRSWRGLMMWSDVCMLVAWFLSLGETITMYKVTQYGHYGYHREDTFKLKYNLVLIWKYLYANGITYNPILGLVKASMILLYLRLGGTKTGVRTACCVLFIFNFLFITGALVADIFQCWPITYIWDRQAMDQAAQVAAGATDPGVYHGYPVPTGFKDGAYVQGGECINMGNFLLITAGISILTDLLILLIPVYMVFDLQLTPKKKFVVLLVLCMGVAVTAVGITRLWILYRNYHPKKGQDWSYSVKSTIAHIETGLALVTGCIPDLFPLLRRFFPDFLRSEPHLAPNPYPIKSEEGPSVSRRIRNVLMSSRSRQRTAFDEERSIAFGMETFGWRGDELRLADVNVRVRGADTASQGSQTRSEETAVEEMGDASGGILKTTRVVVRSGEHPDEQSRWSLV</sequence>
<evidence type="ECO:0000313" key="10">
    <source>
        <dbReference type="Proteomes" id="UP000664132"/>
    </source>
</evidence>
<evidence type="ECO:0000259" key="8">
    <source>
        <dbReference type="Pfam" id="PF20684"/>
    </source>
</evidence>
<comment type="caution">
    <text evidence="9">The sequence shown here is derived from an EMBL/GenBank/DDBJ whole genome shotgun (WGS) entry which is preliminary data.</text>
</comment>
<evidence type="ECO:0000256" key="2">
    <source>
        <dbReference type="ARBA" id="ARBA00022692"/>
    </source>
</evidence>